<evidence type="ECO:0000256" key="1">
    <source>
        <dbReference type="SAM" id="MobiDB-lite"/>
    </source>
</evidence>
<feature type="region of interest" description="Disordered" evidence="1">
    <location>
        <begin position="39"/>
        <end position="107"/>
    </location>
</feature>
<comment type="caution">
    <text evidence="2">The sequence shown here is derived from an EMBL/GenBank/DDBJ whole genome shotgun (WGS) entry which is preliminary data.</text>
</comment>
<protein>
    <submittedName>
        <fullName evidence="2">Uncharacterized protein</fullName>
    </submittedName>
</protein>
<reference evidence="2" key="1">
    <citation type="submission" date="2023-08" db="EMBL/GenBank/DDBJ databases">
        <title>Reference Genome Resource for the Citrus Pathogen Phytophthora citrophthora.</title>
        <authorList>
            <person name="Moller H."/>
            <person name="Coetzee B."/>
            <person name="Rose L.J."/>
            <person name="Van Niekerk J.M."/>
        </authorList>
    </citation>
    <scope>NUCLEOTIDE SEQUENCE</scope>
    <source>
        <strain evidence="2">STE-U-9442</strain>
    </source>
</reference>
<gene>
    <name evidence="2" type="ORF">P3T76_015471</name>
</gene>
<dbReference type="Proteomes" id="UP001259832">
    <property type="component" value="Unassembled WGS sequence"/>
</dbReference>
<sequence>MGKYAKQIGGYAVTDATKLAVASGNFGVGVLKSAVVPATKATDTPAKEAEDPSKEISQGGREDNAAQTSVETDAPANEADADVTQTVVQSSEARSVGSCKRKLHNRH</sequence>
<keyword evidence="3" id="KW-1185">Reference proteome</keyword>
<feature type="compositionally biased region" description="Polar residues" evidence="1">
    <location>
        <begin position="83"/>
        <end position="93"/>
    </location>
</feature>
<accession>A0AAD9LA77</accession>
<feature type="compositionally biased region" description="Basic and acidic residues" evidence="1">
    <location>
        <begin position="45"/>
        <end position="64"/>
    </location>
</feature>
<evidence type="ECO:0000313" key="2">
    <source>
        <dbReference type="EMBL" id="KAK1929031.1"/>
    </source>
</evidence>
<evidence type="ECO:0000313" key="3">
    <source>
        <dbReference type="Proteomes" id="UP001259832"/>
    </source>
</evidence>
<organism evidence="2 3">
    <name type="scientific">Phytophthora citrophthora</name>
    <dbReference type="NCBI Taxonomy" id="4793"/>
    <lineage>
        <taxon>Eukaryota</taxon>
        <taxon>Sar</taxon>
        <taxon>Stramenopiles</taxon>
        <taxon>Oomycota</taxon>
        <taxon>Peronosporomycetes</taxon>
        <taxon>Peronosporales</taxon>
        <taxon>Peronosporaceae</taxon>
        <taxon>Phytophthora</taxon>
    </lineage>
</organism>
<proteinExistence type="predicted"/>
<dbReference type="AlphaFoldDB" id="A0AAD9LA77"/>
<dbReference type="EMBL" id="JASMQC010000053">
    <property type="protein sequence ID" value="KAK1929031.1"/>
    <property type="molecule type" value="Genomic_DNA"/>
</dbReference>
<name>A0AAD9LA77_9STRA</name>